<evidence type="ECO:0000313" key="5">
    <source>
        <dbReference type="Proteomes" id="UP000557566"/>
    </source>
</evidence>
<dbReference type="PANTHER" id="PTHR47466:SF1">
    <property type="entry name" value="METALLOPROTEASE MEP1 (AFU_ORTHOLOGUE AFUA_1G07730)-RELATED"/>
    <property type="match status" value="1"/>
</dbReference>
<evidence type="ECO:0000313" key="4">
    <source>
        <dbReference type="EMBL" id="KAF4507842.1"/>
    </source>
</evidence>
<dbReference type="GO" id="GO:0008237">
    <property type="term" value="F:metallopeptidase activity"/>
    <property type="evidence" value="ECO:0007669"/>
    <property type="project" value="InterPro"/>
</dbReference>
<evidence type="ECO:0000256" key="1">
    <source>
        <dbReference type="ARBA" id="ARBA00008721"/>
    </source>
</evidence>
<dbReference type="Proteomes" id="UP000557566">
    <property type="component" value="Unassembled WGS sequence"/>
</dbReference>
<feature type="compositionally biased region" description="Polar residues" evidence="2">
    <location>
        <begin position="48"/>
        <end position="68"/>
    </location>
</feature>
<accession>A0A8H4M088</accession>
<evidence type="ECO:0000256" key="2">
    <source>
        <dbReference type="SAM" id="MobiDB-lite"/>
    </source>
</evidence>
<keyword evidence="3" id="KW-0732">Signal</keyword>
<dbReference type="OrthoDB" id="536211at2759"/>
<dbReference type="Gene3D" id="3.40.390.10">
    <property type="entry name" value="Collagenase (Catalytic Domain)"/>
    <property type="match status" value="1"/>
</dbReference>
<evidence type="ECO:0000256" key="3">
    <source>
        <dbReference type="SAM" id="SignalP"/>
    </source>
</evidence>
<feature type="chain" id="PRO_5034030409" description="Metalloprotease MEP1" evidence="3">
    <location>
        <begin position="20"/>
        <end position="289"/>
    </location>
</feature>
<dbReference type="Pfam" id="PF13582">
    <property type="entry name" value="Reprolysin_3"/>
    <property type="match status" value="1"/>
</dbReference>
<dbReference type="SUPFAM" id="SSF55486">
    <property type="entry name" value="Metalloproteases ('zincins'), catalytic domain"/>
    <property type="match status" value="1"/>
</dbReference>
<feature type="signal peptide" evidence="3">
    <location>
        <begin position="1"/>
        <end position="19"/>
    </location>
</feature>
<feature type="region of interest" description="Disordered" evidence="2">
    <location>
        <begin position="46"/>
        <end position="68"/>
    </location>
</feature>
<name>A0A8H4M088_9HYPO</name>
<comment type="similarity">
    <text evidence="1">Belongs to the peptidase M43B family.</text>
</comment>
<dbReference type="PANTHER" id="PTHR47466">
    <property type="match status" value="1"/>
</dbReference>
<gene>
    <name evidence="4" type="ORF">G6O67_004297</name>
</gene>
<sequence>MLPSTSTLIFGLLAKATRTATVPTDPEPVNEGFCDTEEPPEELLATHQDPSIQDPSIQDPSIQDPSIQDPSIQDAVTARALDQSESREPLKVDLYVHVVARSRKSKAYLDRGSVQKQVEILNDAYASADISFTMRDVDWTLNSEWAEKLSVDDEGPMKEQLRQGDKDALNIYTLESLLSSRGTNGAGRCRFPSKLDDTNGLALDGCLVRANTLPGGARKGPKYGNVAIHEVGHWFGLRHTFRHGAKAVKTCSESRLARNYMHNSPWQCRREFTEKQIARMHDMWHRFRA</sequence>
<dbReference type="EMBL" id="JAAVMX010000005">
    <property type="protein sequence ID" value="KAF4507842.1"/>
    <property type="molecule type" value="Genomic_DNA"/>
</dbReference>
<comment type="caution">
    <text evidence="4">The sequence shown here is derived from an EMBL/GenBank/DDBJ whole genome shotgun (WGS) entry which is preliminary data.</text>
</comment>
<dbReference type="InterPro" id="IPR024079">
    <property type="entry name" value="MetalloPept_cat_dom_sf"/>
</dbReference>
<protein>
    <recommendedName>
        <fullName evidence="6">Metalloprotease MEP1</fullName>
    </recommendedName>
</protein>
<proteinExistence type="inferred from homology"/>
<reference evidence="4 5" key="1">
    <citation type="journal article" date="2020" name="Genome Biol. Evol.">
        <title>A new high-quality draft genome assembly of the Chinese cordyceps Ophiocordyceps sinensis.</title>
        <authorList>
            <person name="Shu R."/>
            <person name="Zhang J."/>
            <person name="Meng Q."/>
            <person name="Zhang H."/>
            <person name="Zhou G."/>
            <person name="Li M."/>
            <person name="Wu P."/>
            <person name="Zhao Y."/>
            <person name="Chen C."/>
            <person name="Qin Q."/>
        </authorList>
    </citation>
    <scope>NUCLEOTIDE SEQUENCE [LARGE SCALE GENOMIC DNA]</scope>
    <source>
        <strain evidence="4 5">IOZ07</strain>
    </source>
</reference>
<dbReference type="AlphaFoldDB" id="A0A8H4M088"/>
<keyword evidence="5" id="KW-1185">Reference proteome</keyword>
<evidence type="ECO:0008006" key="6">
    <source>
        <dbReference type="Google" id="ProtNLM"/>
    </source>
</evidence>
<organism evidence="4 5">
    <name type="scientific">Ophiocordyceps sinensis</name>
    <dbReference type="NCBI Taxonomy" id="72228"/>
    <lineage>
        <taxon>Eukaryota</taxon>
        <taxon>Fungi</taxon>
        <taxon>Dikarya</taxon>
        <taxon>Ascomycota</taxon>
        <taxon>Pezizomycotina</taxon>
        <taxon>Sordariomycetes</taxon>
        <taxon>Hypocreomycetidae</taxon>
        <taxon>Hypocreales</taxon>
        <taxon>Ophiocordycipitaceae</taxon>
        <taxon>Ophiocordyceps</taxon>
    </lineage>
</organism>